<evidence type="ECO:0000256" key="4">
    <source>
        <dbReference type="ARBA" id="ARBA00023242"/>
    </source>
</evidence>
<dbReference type="EnsemblMetazoa" id="AFAF008758-RA">
    <property type="protein sequence ID" value="AFAF008758-PA"/>
    <property type="gene ID" value="AFAF008758"/>
</dbReference>
<dbReference type="VEuPathDB" id="VectorBase:AFAF008758"/>
<dbReference type="GO" id="GO:0006999">
    <property type="term" value="P:nuclear pore organization"/>
    <property type="evidence" value="ECO:0007669"/>
    <property type="project" value="TreeGrafter"/>
</dbReference>
<protein>
    <recommendedName>
        <fullName evidence="8">Nuclear pore complex protein Nup205</fullName>
    </recommendedName>
</protein>
<dbReference type="STRING" id="69004.A0A182QEW4"/>
<dbReference type="GO" id="GO:0044611">
    <property type="term" value="C:nuclear pore inner ring"/>
    <property type="evidence" value="ECO:0007669"/>
    <property type="project" value="TreeGrafter"/>
</dbReference>
<evidence type="ECO:0000313" key="6">
    <source>
        <dbReference type="EnsemblMetazoa" id="AFAF008758-PA"/>
    </source>
</evidence>
<evidence type="ECO:0000256" key="5">
    <source>
        <dbReference type="SAM" id="MobiDB-lite"/>
    </source>
</evidence>
<organism evidence="6 7">
    <name type="scientific">Anopheles farauti</name>
    <dbReference type="NCBI Taxonomy" id="69004"/>
    <lineage>
        <taxon>Eukaryota</taxon>
        <taxon>Metazoa</taxon>
        <taxon>Ecdysozoa</taxon>
        <taxon>Arthropoda</taxon>
        <taxon>Hexapoda</taxon>
        <taxon>Insecta</taxon>
        <taxon>Pterygota</taxon>
        <taxon>Neoptera</taxon>
        <taxon>Endopterygota</taxon>
        <taxon>Diptera</taxon>
        <taxon>Nematocera</taxon>
        <taxon>Culicoidea</taxon>
        <taxon>Culicidae</taxon>
        <taxon>Anophelinae</taxon>
        <taxon>Anopheles</taxon>
    </lineage>
</organism>
<reference evidence="6" key="2">
    <citation type="submission" date="2020-05" db="UniProtKB">
        <authorList>
            <consortium name="EnsemblMetazoa"/>
        </authorList>
    </citation>
    <scope>IDENTIFICATION</scope>
    <source>
        <strain evidence="6">FAR1</strain>
    </source>
</reference>
<proteinExistence type="inferred from homology"/>
<evidence type="ECO:0000256" key="2">
    <source>
        <dbReference type="ARBA" id="ARBA00005892"/>
    </source>
</evidence>
<keyword evidence="3" id="KW-0813">Transport</keyword>
<dbReference type="EMBL" id="AXCN02000770">
    <property type="status" value="NOT_ANNOTATED_CDS"/>
    <property type="molecule type" value="Genomic_DNA"/>
</dbReference>
<name>A0A182QEW4_9DIPT</name>
<keyword evidence="4" id="KW-0539">Nucleus</keyword>
<dbReference type="PANTHER" id="PTHR31344:SF0">
    <property type="entry name" value="NUCLEAR PORE COMPLEX PROTEIN NUP205"/>
    <property type="match status" value="1"/>
</dbReference>
<evidence type="ECO:0000256" key="3">
    <source>
        <dbReference type="ARBA" id="ARBA00022448"/>
    </source>
</evidence>
<dbReference type="PANTHER" id="PTHR31344">
    <property type="entry name" value="NUCLEAR PORE COMPLEX PROTEIN NUP205"/>
    <property type="match status" value="1"/>
</dbReference>
<sequence length="2116" mass="236613">MLKIRFDKLQTMGEATPDDLWTPYKCLLNSVESYLLPSATDFPDTSHAVGLEALLRKHKQNFLSLLKNPPKNAKCREAIKQGITEGITLPEFGHTILSKELVDESIILSDMFDMNEYVALELLCTSQQQTINHPGLTRGLVAVLLYYDGRKSLVASLKQLIKARAGVSWCTDAPPEVTQIVTGYTDSLVADGLLERIIDLLQELDITKELDILTTNRALGPPRHHRQVLDLFEEIRLLLAQCVYFYAAQAGLPRAITVRLVQFLRGYKCTESSGGIDDVTVTLQMAMLYALDLSVLQRREDGEELVRKLPLIQDDQYIDYLMEALSTGWENDGLHALTLFAFGLSIATLRLAPQTLVQDAAKMIDQDELLVNGALQGKVFDFLYYTFLESELIYETEFFYRRLHTLFVDFIELMHSKVTELRGRADETARTVQVYQQQGIEPPANLCRNFEMLLLSVGKFYGNDRMQLQLSMEYWGPSEFNQNLPGHRVSSRSVCLFKFIRLAGELLPPTLFIPYLKMLAGLSCNAQSARCAYNLLKMGSSYSGSSTVSWDHFFNSLGEYYFNLRQEQNPQSETVYRSRMICKSISPQEIVGLQAVLQVVQSVARHDDLSRVALCEDEKWAPLNVLVGLISCSVPIQLKAEIVRTLATLAESYENAMKLWHNLEDSQILQTIPTTSNFKTRGIISELEEVESRNEAYPLTQAMLDFLAALMRTAIPDDLGEGSRSPGIHPYLSYVVNTVLLRLFSRNYKDPAEKWQLAQKCLQIVHMFVAGFHYNPAHVAQANELKKGRTPTAYRIMMQLHTKSDLLRLILHIVDESIVCFDSFAPLPGKSALEASSLLCLQIIEKALNLQEDFFNMHLSTPAPVSLCGISKLLLGVNPRSGTANHMLNVMKHITYVTWLPENSLVALRILTIIMTQPDVNPLILGLVTQTEALKNEIRQGFVECLEADLNVSEEADNTTIPLAEQLDDSAWIISGGARAADVTVTKSNTETLLATSIKSAVIHLIQECLQQPVVPNLAHYLLGFDLGKDLHLTSLQQPGIMNFPSNCSKSLITLLDKHLENLKSGCVLSTSYGKLMEYAYRLLYQICRNYHTAEVFLRFLRSCNDFLCRHTSSLPFPDAKNPYQLAQMTFLLKAIVIELKLTSERNQATQFETICKILLKIINASSVEPATMGLGDYYTHHNATANLTLSINATADLSTTAIATTKESSETAKRLLCILLDCVDFTIKQLDEPAWNYFNGTVLHELLQSCEVPASPNARMRLIDTHKLQDVLRDELDSIHTIATGQRAHIVQEIKTILKYAVQLNAQRRLCSSTIKFLEAWGQVAEVLVCVTPTMIMSLDTKQIIITEILQIILSKAVPNQVLPELANIASSTISLLMVNLRSCFLLKSEQMSLQLLSEQRRQNGSINTTNALSVTGARNGLNGGNELQNGTGIHQGGGGVYVYLERANALSLKFILKNILDWLLISGDGSPQLKMNLYVALLNYMYIIKGNRDSLERNQKLEGEKEDRGGAFLNNTMNSAGRKPYGTETEDYKHLTMIMDIFNSFGDSLIDVICKDCTTGHDICKMLAMSCLDMLLSMDASIDIVEFIARHGYLTHIINSLLKRDTDLCRILQTNPSTFRALYVYESKMALLTRVARCQLGARMLLEQHILGVLGSMKVYDLHPDVQVLTGGSSALQQHSYASAMAAAAAAASASLSSSFIPPVEARFQQILFPALHLCDAILSTLGHENNSALSQIVHFFLSHSDMIETVLRAGSPTMNLGLLKELAGITNLIARSANQEIYELTDPNANQAFGMQLYRLQKFMLALLPRFIVSEQALKELHQSSLLAQPYAGGGIGISSSVNYGNNTLNGGGNAASENDQKQRSQHVKYFLEVAANLALYTRNCISNHVVDHRTINVLFSPHYGSGDGPTTGSTPTKTTGTALMATLRQDAFRSSTETSSSDVPHSLYVVITQLRCTVEFYHRERNVLESLQQQRNSLPSIDLDQNIQLQYNLLTERVNAKQEELQRCVFIIEHYLYVLWAHLDFFMLRVLPVNNRVGSSTFSGHNLQSGKTDSSWRVSNEDIIALKKTLIGVFNETFCKQLIEMEQKQSEKGFVVAFIRRIKQSIQFVPVK</sequence>
<reference evidence="7" key="1">
    <citation type="submission" date="2014-01" db="EMBL/GenBank/DDBJ databases">
        <title>The Genome Sequence of Anopheles farauti FAR1 (V2).</title>
        <authorList>
            <consortium name="The Broad Institute Genomics Platform"/>
            <person name="Neafsey D.E."/>
            <person name="Besansky N."/>
            <person name="Howell P."/>
            <person name="Walton C."/>
            <person name="Young S.K."/>
            <person name="Zeng Q."/>
            <person name="Gargeya S."/>
            <person name="Fitzgerald M."/>
            <person name="Haas B."/>
            <person name="Abouelleil A."/>
            <person name="Allen A.W."/>
            <person name="Alvarado L."/>
            <person name="Arachchi H.M."/>
            <person name="Berlin A.M."/>
            <person name="Chapman S.B."/>
            <person name="Gainer-Dewar J."/>
            <person name="Goldberg J."/>
            <person name="Griggs A."/>
            <person name="Gujja S."/>
            <person name="Hansen M."/>
            <person name="Howarth C."/>
            <person name="Imamovic A."/>
            <person name="Ireland A."/>
            <person name="Larimer J."/>
            <person name="McCowan C."/>
            <person name="Murphy C."/>
            <person name="Pearson M."/>
            <person name="Poon T.W."/>
            <person name="Priest M."/>
            <person name="Roberts A."/>
            <person name="Saif S."/>
            <person name="Shea T."/>
            <person name="Sisk P."/>
            <person name="Sykes S."/>
            <person name="Wortman J."/>
            <person name="Nusbaum C."/>
            <person name="Birren B."/>
        </authorList>
    </citation>
    <scope>NUCLEOTIDE SEQUENCE [LARGE SCALE GENOMIC DNA]</scope>
    <source>
        <strain evidence="7">FAR1</strain>
    </source>
</reference>
<dbReference type="Proteomes" id="UP000075886">
    <property type="component" value="Unassembled WGS sequence"/>
</dbReference>
<keyword evidence="7" id="KW-1185">Reference proteome</keyword>
<comment type="similarity">
    <text evidence="2">Belongs to the NUP186/NUP192/NUP205 family.</text>
</comment>
<feature type="region of interest" description="Disordered" evidence="5">
    <location>
        <begin position="1505"/>
        <end position="1524"/>
    </location>
</feature>
<accession>A0A182QEW4</accession>
<dbReference type="Pfam" id="PF11894">
    <property type="entry name" value="Nup192"/>
    <property type="match status" value="1"/>
</dbReference>
<dbReference type="InterPro" id="IPR021827">
    <property type="entry name" value="Nup186/Nup192/Nup205"/>
</dbReference>
<dbReference type="GO" id="GO:0017056">
    <property type="term" value="F:structural constituent of nuclear pore"/>
    <property type="evidence" value="ECO:0007669"/>
    <property type="project" value="TreeGrafter"/>
</dbReference>
<evidence type="ECO:0000256" key="1">
    <source>
        <dbReference type="ARBA" id="ARBA00004123"/>
    </source>
</evidence>
<evidence type="ECO:0000313" key="7">
    <source>
        <dbReference type="Proteomes" id="UP000075886"/>
    </source>
</evidence>
<evidence type="ECO:0008006" key="8">
    <source>
        <dbReference type="Google" id="ProtNLM"/>
    </source>
</evidence>
<comment type="subcellular location">
    <subcellularLocation>
        <location evidence="1">Nucleus</location>
    </subcellularLocation>
</comment>